<sequence length="67" mass="7129">MSCLSLPIFPLGVFLVEKLACHNALSDLGFMAGSDHPPLRGRTLPHCKAAPDLIYGCVPPLLLSLLS</sequence>
<proteinExistence type="predicted"/>
<reference evidence="1 2" key="1">
    <citation type="submission" date="2024-01" db="EMBL/GenBank/DDBJ databases">
        <title>Genome assemblies of Stephania.</title>
        <authorList>
            <person name="Yang L."/>
        </authorList>
    </citation>
    <scope>NUCLEOTIDE SEQUENCE [LARGE SCALE GENOMIC DNA]</scope>
    <source>
        <strain evidence="1">JXDWG</strain>
        <tissue evidence="1">Leaf</tissue>
    </source>
</reference>
<organism evidence="1 2">
    <name type="scientific">Stephania cephalantha</name>
    <dbReference type="NCBI Taxonomy" id="152367"/>
    <lineage>
        <taxon>Eukaryota</taxon>
        <taxon>Viridiplantae</taxon>
        <taxon>Streptophyta</taxon>
        <taxon>Embryophyta</taxon>
        <taxon>Tracheophyta</taxon>
        <taxon>Spermatophyta</taxon>
        <taxon>Magnoliopsida</taxon>
        <taxon>Ranunculales</taxon>
        <taxon>Menispermaceae</taxon>
        <taxon>Menispermoideae</taxon>
        <taxon>Cissampelideae</taxon>
        <taxon>Stephania</taxon>
    </lineage>
</organism>
<protein>
    <submittedName>
        <fullName evidence="1">Uncharacterized protein</fullName>
    </submittedName>
</protein>
<comment type="caution">
    <text evidence="1">The sequence shown here is derived from an EMBL/GenBank/DDBJ whole genome shotgun (WGS) entry which is preliminary data.</text>
</comment>
<dbReference type="AlphaFoldDB" id="A0AAP0KRT9"/>
<name>A0AAP0KRT9_9MAGN</name>
<gene>
    <name evidence="1" type="ORF">Scep_003644</name>
</gene>
<keyword evidence="2" id="KW-1185">Reference proteome</keyword>
<evidence type="ECO:0000313" key="1">
    <source>
        <dbReference type="EMBL" id="KAK9157070.1"/>
    </source>
</evidence>
<evidence type="ECO:0000313" key="2">
    <source>
        <dbReference type="Proteomes" id="UP001419268"/>
    </source>
</evidence>
<dbReference type="Proteomes" id="UP001419268">
    <property type="component" value="Unassembled WGS sequence"/>
</dbReference>
<accession>A0AAP0KRT9</accession>
<dbReference type="EMBL" id="JBBNAG010000002">
    <property type="protein sequence ID" value="KAK9157070.1"/>
    <property type="molecule type" value="Genomic_DNA"/>
</dbReference>